<dbReference type="AlphaFoldDB" id="A0A420EHQ5"/>
<gene>
    <name evidence="2" type="ORF">DBZ36_07005</name>
</gene>
<dbReference type="GO" id="GO:0044877">
    <property type="term" value="F:protein-containing complex binding"/>
    <property type="evidence" value="ECO:0007669"/>
    <property type="project" value="TreeGrafter"/>
</dbReference>
<dbReference type="RefSeq" id="WP_120354189.1">
    <property type="nucleotide sequence ID" value="NZ_RAQO01000004.1"/>
</dbReference>
<dbReference type="InterPro" id="IPR016040">
    <property type="entry name" value="NAD(P)-bd_dom"/>
</dbReference>
<comment type="caution">
    <text evidence="2">The sequence shown here is derived from an EMBL/GenBank/DDBJ whole genome shotgun (WGS) entry which is preliminary data.</text>
</comment>
<evidence type="ECO:0000259" key="1">
    <source>
        <dbReference type="Pfam" id="PF13460"/>
    </source>
</evidence>
<protein>
    <submittedName>
        <fullName evidence="2">DUF2867 domain-containing protein</fullName>
    </submittedName>
</protein>
<dbReference type="PANTHER" id="PTHR12126:SF11">
    <property type="entry name" value="NADH DEHYDROGENASE [UBIQUINONE] 1 ALPHA SUBCOMPLEX SUBUNIT 9, MITOCHONDRIAL"/>
    <property type="match status" value="1"/>
</dbReference>
<evidence type="ECO:0000313" key="3">
    <source>
        <dbReference type="Proteomes" id="UP000286482"/>
    </source>
</evidence>
<evidence type="ECO:0000313" key="2">
    <source>
        <dbReference type="EMBL" id="RKF20184.1"/>
    </source>
</evidence>
<dbReference type="EMBL" id="RAQO01000004">
    <property type="protein sequence ID" value="RKF20184.1"/>
    <property type="molecule type" value="Genomic_DNA"/>
</dbReference>
<sequence>MRILVIGALGTVGRNLVPALVQAGHEVSITSRDPEKSLPWRDLSLRRFTLDLLDADSLPDALEGHELVYYLMHGMSDGEAHTQREVRAAKNLSLALPKSSVKRVIYLGSLVSLNAKSEHMRARVATGKVLAASQLSVIEVRAGIVIAPGSAAFEVMRDIVGHVPLILGPESLDNCNCPIAIDNLVVYLIGVSNLTIEGHKVFDAVGPRWVSYRELMLAIAKQLTKKRKIIAVKGFPTALFSKSLGVITSVPSALAQSLVAGLNERLVAEPSELRALIPQDLIPLDQALKNVAIQEQVKSYPQKWRDGVPTFRNFSALHGFYAKCASESITIDASRDDIWQVINMLGGPKRYFYGDLLWAMREWMDWCVGGNGRHHGRDDSNKLVVGQRVDSWTILSVEEKQLLVMRFGMKAPGGGGMQLEIKPTKSSNKQQLKVSLFWHPAGFSGLVYWYFFAPWHQLLLRGMTKEMSRLAQISNSGSLNNLSD</sequence>
<reference evidence="2 3" key="1">
    <citation type="submission" date="2018-09" db="EMBL/GenBank/DDBJ databases">
        <authorList>
            <person name="Wang Z."/>
        </authorList>
    </citation>
    <scope>NUCLEOTIDE SEQUENCE [LARGE SCALE GENOMIC DNA]</scope>
    <source>
        <strain evidence="2 3">ALS 81</strain>
    </source>
</reference>
<keyword evidence="3" id="KW-1185">Reference proteome</keyword>
<dbReference type="PANTHER" id="PTHR12126">
    <property type="entry name" value="NADH-UBIQUINONE OXIDOREDUCTASE 39 KDA SUBUNIT-RELATED"/>
    <property type="match status" value="1"/>
</dbReference>
<name>A0A420EHQ5_9ALTE</name>
<organism evidence="2 3">
    <name type="scientific">Alginatibacterium sediminis</name>
    <dbReference type="NCBI Taxonomy" id="2164068"/>
    <lineage>
        <taxon>Bacteria</taxon>
        <taxon>Pseudomonadati</taxon>
        <taxon>Pseudomonadota</taxon>
        <taxon>Gammaproteobacteria</taxon>
        <taxon>Alteromonadales</taxon>
        <taxon>Alteromonadaceae</taxon>
        <taxon>Alginatibacterium</taxon>
    </lineage>
</organism>
<dbReference type="Gene3D" id="3.40.50.720">
    <property type="entry name" value="NAD(P)-binding Rossmann-like Domain"/>
    <property type="match status" value="1"/>
</dbReference>
<dbReference type="InterPro" id="IPR051207">
    <property type="entry name" value="ComplexI_NDUFA9_subunit"/>
</dbReference>
<dbReference type="Proteomes" id="UP000286482">
    <property type="component" value="Unassembled WGS sequence"/>
</dbReference>
<dbReference type="OrthoDB" id="9774199at2"/>
<proteinExistence type="predicted"/>
<dbReference type="SUPFAM" id="SSF51735">
    <property type="entry name" value="NAD(P)-binding Rossmann-fold domains"/>
    <property type="match status" value="1"/>
</dbReference>
<feature type="domain" description="NAD(P)-binding" evidence="1">
    <location>
        <begin position="7"/>
        <end position="115"/>
    </location>
</feature>
<dbReference type="InterPro" id="IPR021295">
    <property type="entry name" value="DUF2867"/>
</dbReference>
<dbReference type="SUPFAM" id="SSF55961">
    <property type="entry name" value="Bet v1-like"/>
    <property type="match status" value="1"/>
</dbReference>
<dbReference type="Pfam" id="PF13460">
    <property type="entry name" value="NAD_binding_10"/>
    <property type="match status" value="1"/>
</dbReference>
<dbReference type="InterPro" id="IPR036291">
    <property type="entry name" value="NAD(P)-bd_dom_sf"/>
</dbReference>
<dbReference type="Pfam" id="PF11066">
    <property type="entry name" value="DUF2867"/>
    <property type="match status" value="1"/>
</dbReference>
<accession>A0A420EHQ5</accession>